<evidence type="ECO:0000259" key="1">
    <source>
        <dbReference type="Pfam" id="PF23233"/>
    </source>
</evidence>
<sequence length="53" mass="6294">EDAYIPFEEEILRHPYSVKCWIKYIEHKQIKSDHAHSSAVNLIYERALRVLPG</sequence>
<feature type="domain" description="Pre-mRNA-splicing factor Syf1-like N-terminal HAT-repeats" evidence="1">
    <location>
        <begin position="5"/>
        <end position="53"/>
    </location>
</feature>
<organism evidence="2">
    <name type="scientific">Amphimedon queenslandica</name>
    <name type="common">Sponge</name>
    <dbReference type="NCBI Taxonomy" id="400682"/>
    <lineage>
        <taxon>Eukaryota</taxon>
        <taxon>Metazoa</taxon>
        <taxon>Porifera</taxon>
        <taxon>Demospongiae</taxon>
        <taxon>Heteroscleromorpha</taxon>
        <taxon>Haplosclerida</taxon>
        <taxon>Niphatidae</taxon>
        <taxon>Amphimedon</taxon>
    </lineage>
</organism>
<dbReference type="InterPro" id="IPR055433">
    <property type="entry name" value="HAT_Syf1-like_N"/>
</dbReference>
<dbReference type="AlphaFoldDB" id="A0A1X7TFD6"/>
<dbReference type="InParanoid" id="A0A1X7TFD6"/>
<name>A0A1X7TFD6_AMPQE</name>
<dbReference type="EnsemblMetazoa" id="Aqu2.1.13095_001">
    <property type="protein sequence ID" value="Aqu2.1.13095_001"/>
    <property type="gene ID" value="Aqu2.1.13095"/>
</dbReference>
<accession>A0A1X7TFD6</accession>
<dbReference type="Pfam" id="PF23233">
    <property type="entry name" value="HAT_Syf1_CNRKL1_N"/>
    <property type="match status" value="1"/>
</dbReference>
<protein>
    <recommendedName>
        <fullName evidence="1">Pre-mRNA-splicing factor Syf1-like N-terminal HAT-repeats domain-containing protein</fullName>
    </recommendedName>
</protein>
<dbReference type="STRING" id="400682.A0A1X7TFD6"/>
<proteinExistence type="predicted"/>
<evidence type="ECO:0000313" key="2">
    <source>
        <dbReference type="EnsemblMetazoa" id="Aqu2.1.13095_001"/>
    </source>
</evidence>
<reference evidence="2" key="1">
    <citation type="submission" date="2017-05" db="UniProtKB">
        <authorList>
            <consortium name="EnsemblMetazoa"/>
        </authorList>
    </citation>
    <scope>IDENTIFICATION</scope>
</reference>